<protein>
    <submittedName>
        <fullName evidence="1">Uncharacterized protein</fullName>
    </submittedName>
</protein>
<dbReference type="AlphaFoldDB" id="A0A146K1M4"/>
<gene>
    <name evidence="1" type="ORF">TPC1_30889</name>
</gene>
<proteinExistence type="predicted"/>
<sequence>SELDYYPDYVKVDIPNGTEDVDLDPSDLIQGNKIILTSNINKYKFKKVLSAIASACARICSAQLQQSLNDPEVIIQFTDSSTFYKWTILIVQFRLITEQVTELTDGRIIGLSEIESLDDLQQLKTVFTINSGQVVYISDQETIMEQIQQNMLSCQRVFWVSPKIGKQILLKELSQIQNAVLQKVTFVEQFSDHQFVLRSFRQQQTLHFSQFLDQNELDLVNQLLGQKANQTYDIERFFVNQANIGFIGNLINVFGDRLVTIRVLAVTTTMICKSIYLQEVPKRTKDFLGEELPNPFYDSLKQHTESYRKFLEGISSGKIFQQEAKTQVDTLVKEMLSSEPMQQPTLPQLDMLEMATKPSVNKKKTQVMHQMPVNLADLITDQVINEYTFNQNHRLKFDLKSRDFQLAHEWIFSQDGAKNKQNLEFLQERIQQQLFEGDSVKIDGQFILILKK</sequence>
<dbReference type="EMBL" id="GDID01006990">
    <property type="protein sequence ID" value="JAP89616.1"/>
    <property type="molecule type" value="Transcribed_RNA"/>
</dbReference>
<accession>A0A146K1M4</accession>
<evidence type="ECO:0000313" key="1">
    <source>
        <dbReference type="EMBL" id="JAP89616.1"/>
    </source>
</evidence>
<feature type="non-terminal residue" evidence="1">
    <location>
        <position position="1"/>
    </location>
</feature>
<name>A0A146K1M4_9EUKA</name>
<organism evidence="1">
    <name type="scientific">Trepomonas sp. PC1</name>
    <dbReference type="NCBI Taxonomy" id="1076344"/>
    <lineage>
        <taxon>Eukaryota</taxon>
        <taxon>Metamonada</taxon>
        <taxon>Diplomonadida</taxon>
        <taxon>Hexamitidae</taxon>
        <taxon>Hexamitinae</taxon>
        <taxon>Trepomonas</taxon>
    </lineage>
</organism>
<reference evidence="1" key="1">
    <citation type="submission" date="2015-07" db="EMBL/GenBank/DDBJ databases">
        <title>Adaptation to a free-living lifestyle via gene acquisitions in the diplomonad Trepomonas sp. PC1.</title>
        <authorList>
            <person name="Xu F."/>
            <person name="Jerlstrom-Hultqvist J."/>
            <person name="Kolisko M."/>
            <person name="Simpson A.G.B."/>
            <person name="Roger A.J."/>
            <person name="Svard S.G."/>
            <person name="Andersson J.O."/>
        </authorList>
    </citation>
    <scope>NUCLEOTIDE SEQUENCE</scope>
    <source>
        <strain evidence="1">PC1</strain>
    </source>
</reference>